<dbReference type="InterPro" id="IPR036873">
    <property type="entry name" value="Rhodanese-like_dom_sf"/>
</dbReference>
<dbReference type="Pfam" id="PF00581">
    <property type="entry name" value="Rhodanese"/>
    <property type="match status" value="1"/>
</dbReference>
<dbReference type="SUPFAM" id="SSF52821">
    <property type="entry name" value="Rhodanese/Cell cycle control phosphatase"/>
    <property type="match status" value="1"/>
</dbReference>
<proteinExistence type="predicted"/>
<dbReference type="PANTHER" id="PTHR43031:SF1">
    <property type="entry name" value="PYRIDINE NUCLEOTIDE-DISULPHIDE OXIDOREDUCTASE"/>
    <property type="match status" value="1"/>
</dbReference>
<comment type="caution">
    <text evidence="2">The sequence shown here is derived from an EMBL/GenBank/DDBJ whole genome shotgun (WGS) entry which is preliminary data.</text>
</comment>
<dbReference type="AlphaFoldDB" id="A0A368MYG5"/>
<dbReference type="EMBL" id="QPIE01000007">
    <property type="protein sequence ID" value="RCU42365.1"/>
    <property type="molecule type" value="Genomic_DNA"/>
</dbReference>
<keyword evidence="3" id="KW-1185">Reference proteome</keyword>
<feature type="domain" description="Rhodanese" evidence="1">
    <location>
        <begin position="21"/>
        <end position="104"/>
    </location>
</feature>
<sequence>MFNLFKNLFVSGSNNELAEIVKNGSFLVDVRTPGEFSSGSVKNAVNIPLNTINQNLKKFAGKENIVVFCQSGGRSGLAKRILEQNGITSVTNAGGLQNVRQLLGQ</sequence>
<dbReference type="InterPro" id="IPR050229">
    <property type="entry name" value="GlpE_sulfurtransferase"/>
</dbReference>
<dbReference type="InterPro" id="IPR001763">
    <property type="entry name" value="Rhodanese-like_dom"/>
</dbReference>
<organism evidence="2 3">
    <name type="scientific">Chryseobacterium lacus</name>
    <dbReference type="NCBI Taxonomy" id="2058346"/>
    <lineage>
        <taxon>Bacteria</taxon>
        <taxon>Pseudomonadati</taxon>
        <taxon>Bacteroidota</taxon>
        <taxon>Flavobacteriia</taxon>
        <taxon>Flavobacteriales</taxon>
        <taxon>Weeksellaceae</taxon>
        <taxon>Chryseobacterium group</taxon>
        <taxon>Chryseobacterium</taxon>
    </lineage>
</organism>
<dbReference type="SMART" id="SM00450">
    <property type="entry name" value="RHOD"/>
    <property type="match status" value="1"/>
</dbReference>
<dbReference type="Gene3D" id="3.40.250.10">
    <property type="entry name" value="Rhodanese-like domain"/>
    <property type="match status" value="1"/>
</dbReference>
<gene>
    <name evidence="2" type="ORF">DQ356_09615</name>
</gene>
<name>A0A368MYG5_9FLAO</name>
<accession>A0A368MYG5</accession>
<evidence type="ECO:0000259" key="1">
    <source>
        <dbReference type="PROSITE" id="PS50206"/>
    </source>
</evidence>
<evidence type="ECO:0000313" key="3">
    <source>
        <dbReference type="Proteomes" id="UP000252172"/>
    </source>
</evidence>
<dbReference type="PROSITE" id="PS50206">
    <property type="entry name" value="RHODANESE_3"/>
    <property type="match status" value="1"/>
</dbReference>
<protein>
    <submittedName>
        <fullName evidence="2">Rhodanese-like domain-containing protein</fullName>
    </submittedName>
</protein>
<reference evidence="2 3" key="1">
    <citation type="submission" date="2018-07" db="EMBL/GenBank/DDBJ databases">
        <title>Chryseobacterium lacus sp. nov., isolated from lake water.</title>
        <authorList>
            <person name="Li C.-M."/>
        </authorList>
    </citation>
    <scope>NUCLEOTIDE SEQUENCE [LARGE SCALE GENOMIC DNA]</scope>
    <source>
        <strain evidence="2 3">YLOS41</strain>
    </source>
</reference>
<dbReference type="PANTHER" id="PTHR43031">
    <property type="entry name" value="FAD-DEPENDENT OXIDOREDUCTASE"/>
    <property type="match status" value="1"/>
</dbReference>
<dbReference type="OrthoDB" id="9800872at2"/>
<evidence type="ECO:0000313" key="2">
    <source>
        <dbReference type="EMBL" id="RCU42365.1"/>
    </source>
</evidence>
<dbReference type="Proteomes" id="UP000252172">
    <property type="component" value="Unassembled WGS sequence"/>
</dbReference>